<accession>A0A919AMC2</accession>
<dbReference type="GO" id="GO:0016491">
    <property type="term" value="F:oxidoreductase activity"/>
    <property type="evidence" value="ECO:0007669"/>
    <property type="project" value="UniProtKB-KW"/>
</dbReference>
<dbReference type="NCBIfam" id="NF005559">
    <property type="entry name" value="PRK07231.1"/>
    <property type="match status" value="1"/>
</dbReference>
<dbReference type="AlphaFoldDB" id="A0A919AMC2"/>
<evidence type="ECO:0000313" key="3">
    <source>
        <dbReference type="EMBL" id="GHF14080.1"/>
    </source>
</evidence>
<keyword evidence="2" id="KW-0560">Oxidoreductase</keyword>
<name>A0A919AMC2_9PROT</name>
<dbReference type="SUPFAM" id="SSF51735">
    <property type="entry name" value="NAD(P)-binding Rossmann-fold domains"/>
    <property type="match status" value="1"/>
</dbReference>
<evidence type="ECO:0000256" key="2">
    <source>
        <dbReference type="ARBA" id="ARBA00023002"/>
    </source>
</evidence>
<evidence type="ECO:0000256" key="1">
    <source>
        <dbReference type="ARBA" id="ARBA00006484"/>
    </source>
</evidence>
<reference evidence="3" key="1">
    <citation type="journal article" date="2014" name="Int. J. Syst. Evol. Microbiol.">
        <title>Complete genome sequence of Corynebacterium casei LMG S-19264T (=DSM 44701T), isolated from a smear-ripened cheese.</title>
        <authorList>
            <consortium name="US DOE Joint Genome Institute (JGI-PGF)"/>
            <person name="Walter F."/>
            <person name="Albersmeier A."/>
            <person name="Kalinowski J."/>
            <person name="Ruckert C."/>
        </authorList>
    </citation>
    <scope>NUCLEOTIDE SEQUENCE</scope>
    <source>
        <strain evidence="3">KCTC 42590</strain>
    </source>
</reference>
<dbReference type="InterPro" id="IPR002347">
    <property type="entry name" value="SDR_fam"/>
</dbReference>
<dbReference type="PANTHER" id="PTHR24321:SF15">
    <property type="entry name" value="OXIDOREDUCTASE UCPA"/>
    <property type="match status" value="1"/>
</dbReference>
<dbReference type="EMBL" id="BNCI01000001">
    <property type="protein sequence ID" value="GHF14080.1"/>
    <property type="molecule type" value="Genomic_DNA"/>
</dbReference>
<sequence length="274" mass="28905">MKTNGHYMPKLKKEDTMGRVSDKVCLVTGGANGLGEASVRLLAKEGAKVIITDIDDAKGSALADEICKSGGEALFLSHDVTSEDVWKNVFQTVLEKYGRLDVLVNNAGGGTYNDIETLSLEDWRKIISFNMDSTFIGTQLAVKSMKETGGGSIINMSSVGGLVGSPNLVAYSAAKAGVKLFTKSVAVHCGNNNYNIRVNSVHPGLIKTVSGIDMASKATGMSPEEAEAAFASLHPIGRIGKPEEIAQMVLFLASDESSFTTGAEFVVDGGYTAQ</sequence>
<dbReference type="PROSITE" id="PS00061">
    <property type="entry name" value="ADH_SHORT"/>
    <property type="match status" value="1"/>
</dbReference>
<comment type="caution">
    <text evidence="3">The sequence shown here is derived from an EMBL/GenBank/DDBJ whole genome shotgun (WGS) entry which is preliminary data.</text>
</comment>
<protein>
    <submittedName>
        <fullName evidence="3">Dehydrogenase</fullName>
    </submittedName>
</protein>
<dbReference type="Gene3D" id="3.40.50.720">
    <property type="entry name" value="NAD(P)-binding Rossmann-like Domain"/>
    <property type="match status" value="1"/>
</dbReference>
<dbReference type="PRINTS" id="PR00081">
    <property type="entry name" value="GDHRDH"/>
</dbReference>
<evidence type="ECO:0000313" key="4">
    <source>
        <dbReference type="Proteomes" id="UP000630923"/>
    </source>
</evidence>
<dbReference type="Pfam" id="PF13561">
    <property type="entry name" value="adh_short_C2"/>
    <property type="match status" value="1"/>
</dbReference>
<reference evidence="3" key="2">
    <citation type="submission" date="2020-09" db="EMBL/GenBank/DDBJ databases">
        <authorList>
            <person name="Sun Q."/>
            <person name="Kim S."/>
        </authorList>
    </citation>
    <scope>NUCLEOTIDE SEQUENCE</scope>
    <source>
        <strain evidence="3">KCTC 42590</strain>
    </source>
</reference>
<keyword evidence="4" id="KW-1185">Reference proteome</keyword>
<organism evidence="3 4">
    <name type="scientific">Kordiimonas sediminis</name>
    <dbReference type="NCBI Taxonomy" id="1735581"/>
    <lineage>
        <taxon>Bacteria</taxon>
        <taxon>Pseudomonadati</taxon>
        <taxon>Pseudomonadota</taxon>
        <taxon>Alphaproteobacteria</taxon>
        <taxon>Kordiimonadales</taxon>
        <taxon>Kordiimonadaceae</taxon>
        <taxon>Kordiimonas</taxon>
    </lineage>
</organism>
<dbReference type="InterPro" id="IPR036291">
    <property type="entry name" value="NAD(P)-bd_dom_sf"/>
</dbReference>
<dbReference type="PRINTS" id="PR00080">
    <property type="entry name" value="SDRFAMILY"/>
</dbReference>
<comment type="similarity">
    <text evidence="1">Belongs to the short-chain dehydrogenases/reductases (SDR) family.</text>
</comment>
<dbReference type="PANTHER" id="PTHR24321">
    <property type="entry name" value="DEHYDROGENASES, SHORT CHAIN"/>
    <property type="match status" value="1"/>
</dbReference>
<proteinExistence type="inferred from homology"/>
<dbReference type="Proteomes" id="UP000630923">
    <property type="component" value="Unassembled WGS sequence"/>
</dbReference>
<dbReference type="InterPro" id="IPR020904">
    <property type="entry name" value="Sc_DH/Rdtase_CS"/>
</dbReference>
<dbReference type="FunFam" id="3.40.50.720:FF:000084">
    <property type="entry name" value="Short-chain dehydrogenase reductase"/>
    <property type="match status" value="1"/>
</dbReference>
<gene>
    <name evidence="3" type="ORF">GCM10017044_05210</name>
</gene>